<organism evidence="1">
    <name type="scientific">Anopheles darlingi</name>
    <name type="common">Mosquito</name>
    <dbReference type="NCBI Taxonomy" id="43151"/>
    <lineage>
        <taxon>Eukaryota</taxon>
        <taxon>Metazoa</taxon>
        <taxon>Ecdysozoa</taxon>
        <taxon>Arthropoda</taxon>
        <taxon>Hexapoda</taxon>
        <taxon>Insecta</taxon>
        <taxon>Pterygota</taxon>
        <taxon>Neoptera</taxon>
        <taxon>Endopterygota</taxon>
        <taxon>Diptera</taxon>
        <taxon>Nematocera</taxon>
        <taxon>Culicoidea</taxon>
        <taxon>Culicidae</taxon>
        <taxon>Anophelinae</taxon>
        <taxon>Anopheles</taxon>
    </lineage>
</organism>
<accession>A0A2M4DLU2</accession>
<reference evidence="1" key="1">
    <citation type="submission" date="2018-01" db="EMBL/GenBank/DDBJ databases">
        <title>An insight into the sialome of Amazonian anophelines.</title>
        <authorList>
            <person name="Ribeiro J.M."/>
            <person name="Scarpassa V."/>
            <person name="Calvo E."/>
        </authorList>
    </citation>
    <scope>NUCLEOTIDE SEQUENCE</scope>
</reference>
<dbReference type="EMBL" id="GGFL01013910">
    <property type="protein sequence ID" value="MBW78088.1"/>
    <property type="molecule type" value="Transcribed_RNA"/>
</dbReference>
<protein>
    <submittedName>
        <fullName evidence="1">Putative secreted protein</fullName>
    </submittedName>
</protein>
<dbReference type="AlphaFoldDB" id="A0A2M4DLU2"/>
<sequence length="90" mass="10041">MLTISAIAASFLARCSFSIFWLLRKVLSSVRLDASSAVFSFSRFFMLSSSFLVSSSILPRTATVAILRSRSSSSRCSRWISALCSFRRRS</sequence>
<evidence type="ECO:0000313" key="1">
    <source>
        <dbReference type="EMBL" id="MBW78088.1"/>
    </source>
</evidence>
<proteinExistence type="predicted"/>
<name>A0A2M4DLU2_ANODA</name>